<comment type="caution">
    <text evidence="1">The sequence shown here is derived from an EMBL/GenBank/DDBJ whole genome shotgun (WGS) entry which is preliminary data.</text>
</comment>
<sequence length="101" mass="11598">MKVINCIILGDNLKSRVVRDKIINDLLRNCIPLHYKKVKLSTVSISETARTILIAWNLKNICLFRKNRLIHPSKKSVIDPRPEQMTPLLSLDGHKLAPDLF</sequence>
<evidence type="ECO:0000313" key="1">
    <source>
        <dbReference type="EMBL" id="GIY60939.1"/>
    </source>
</evidence>
<name>A0AAV4UT42_9ARAC</name>
<protein>
    <submittedName>
        <fullName evidence="1">Uncharacterized protein</fullName>
    </submittedName>
</protein>
<evidence type="ECO:0000313" key="2">
    <source>
        <dbReference type="Proteomes" id="UP001054837"/>
    </source>
</evidence>
<accession>A0AAV4UT42</accession>
<dbReference type="EMBL" id="BPLQ01011887">
    <property type="protein sequence ID" value="GIY60939.1"/>
    <property type="molecule type" value="Genomic_DNA"/>
</dbReference>
<dbReference type="Proteomes" id="UP001054837">
    <property type="component" value="Unassembled WGS sequence"/>
</dbReference>
<proteinExistence type="predicted"/>
<gene>
    <name evidence="1" type="ORF">CDAR_164381</name>
</gene>
<keyword evidence="2" id="KW-1185">Reference proteome</keyword>
<reference evidence="1 2" key="1">
    <citation type="submission" date="2021-06" db="EMBL/GenBank/DDBJ databases">
        <title>Caerostris darwini draft genome.</title>
        <authorList>
            <person name="Kono N."/>
            <person name="Arakawa K."/>
        </authorList>
    </citation>
    <scope>NUCLEOTIDE SEQUENCE [LARGE SCALE GENOMIC DNA]</scope>
</reference>
<organism evidence="1 2">
    <name type="scientific">Caerostris darwini</name>
    <dbReference type="NCBI Taxonomy" id="1538125"/>
    <lineage>
        <taxon>Eukaryota</taxon>
        <taxon>Metazoa</taxon>
        <taxon>Ecdysozoa</taxon>
        <taxon>Arthropoda</taxon>
        <taxon>Chelicerata</taxon>
        <taxon>Arachnida</taxon>
        <taxon>Araneae</taxon>
        <taxon>Araneomorphae</taxon>
        <taxon>Entelegynae</taxon>
        <taxon>Araneoidea</taxon>
        <taxon>Araneidae</taxon>
        <taxon>Caerostris</taxon>
    </lineage>
</organism>
<dbReference type="AlphaFoldDB" id="A0AAV4UT42"/>